<gene>
    <name evidence="6" type="ORF">CWATWH0003_0142</name>
</gene>
<name>G5IXY7_CROWT</name>
<comment type="caution">
    <text evidence="5">Lacks conserved residue(s) required for the propagation of feature annotation.</text>
</comment>
<comment type="subcellular location">
    <subcellularLocation>
        <location evidence="5">Cell membrane</location>
        <topology evidence="5">Multi-pass membrane protein</topology>
    </subcellularLocation>
    <subcellularLocation>
        <location evidence="1">Membrane</location>
        <topology evidence="1">Multi-pass membrane protein</topology>
    </subcellularLocation>
</comment>
<dbReference type="PANTHER" id="PTHR31154:SF4">
    <property type="entry name" value="MEMBRANE TRANSPORTER PROTEIN"/>
    <property type="match status" value="1"/>
</dbReference>
<dbReference type="Proteomes" id="UP000003477">
    <property type="component" value="Unassembled WGS sequence"/>
</dbReference>
<evidence type="ECO:0000256" key="3">
    <source>
        <dbReference type="ARBA" id="ARBA00022989"/>
    </source>
</evidence>
<feature type="transmembrane region" description="Helical" evidence="5">
    <location>
        <begin position="176"/>
        <end position="207"/>
    </location>
</feature>
<dbReference type="Pfam" id="PF01925">
    <property type="entry name" value="TauE"/>
    <property type="match status" value="1"/>
</dbReference>
<feature type="transmembrane region" description="Helical" evidence="5">
    <location>
        <begin position="271"/>
        <end position="292"/>
    </location>
</feature>
<dbReference type="PANTHER" id="PTHR31154">
    <property type="entry name" value="MEMBRANE TRANSPORTER PROTEIN"/>
    <property type="match status" value="1"/>
</dbReference>
<keyword evidence="2 5" id="KW-0812">Transmembrane</keyword>
<dbReference type="AlphaFoldDB" id="G5IXY7"/>
<feature type="transmembrane region" description="Helical" evidence="5">
    <location>
        <begin position="137"/>
        <end position="155"/>
    </location>
</feature>
<feature type="transmembrane region" description="Helical" evidence="5">
    <location>
        <begin position="213"/>
        <end position="235"/>
    </location>
</feature>
<dbReference type="RefSeq" id="WP_007308829.1">
    <property type="nucleotide sequence ID" value="NZ_AESD01000023.1"/>
</dbReference>
<keyword evidence="3 5" id="KW-1133">Transmembrane helix</keyword>
<proteinExistence type="inferred from homology"/>
<comment type="caution">
    <text evidence="6">The sequence shown here is derived from an EMBL/GenBank/DDBJ whole genome shotgun (WGS) entry which is preliminary data.</text>
</comment>
<evidence type="ECO:0000256" key="4">
    <source>
        <dbReference type="ARBA" id="ARBA00023136"/>
    </source>
</evidence>
<organism evidence="6 7">
    <name type="scientific">Crocosphaera watsonii WH 0003</name>
    <dbReference type="NCBI Taxonomy" id="423471"/>
    <lineage>
        <taxon>Bacteria</taxon>
        <taxon>Bacillati</taxon>
        <taxon>Cyanobacteriota</taxon>
        <taxon>Cyanophyceae</taxon>
        <taxon>Oscillatoriophycideae</taxon>
        <taxon>Chroococcales</taxon>
        <taxon>Aphanothecaceae</taxon>
        <taxon>Crocosphaera</taxon>
    </lineage>
</organism>
<dbReference type="GO" id="GO:0005886">
    <property type="term" value="C:plasma membrane"/>
    <property type="evidence" value="ECO:0007669"/>
    <property type="project" value="UniProtKB-SubCell"/>
</dbReference>
<dbReference type="GeneID" id="88764110"/>
<feature type="transmembrane region" description="Helical" evidence="5">
    <location>
        <begin position="247"/>
        <end position="265"/>
    </location>
</feature>
<feature type="transmembrane region" description="Helical" evidence="5">
    <location>
        <begin position="81"/>
        <end position="100"/>
    </location>
</feature>
<dbReference type="InterPro" id="IPR002781">
    <property type="entry name" value="TM_pro_TauE-like"/>
</dbReference>
<reference evidence="6 7" key="1">
    <citation type="journal article" date="2011" name="Front. Microbiol.">
        <title>Two Strains of Crocosphaera watsonii with Highly Conserved Genomes are Distinguished by Strain-Specific Features.</title>
        <authorList>
            <person name="Bench S.R."/>
            <person name="Ilikchyan I.N."/>
            <person name="Tripp H.J."/>
            <person name="Zehr J.P."/>
        </authorList>
    </citation>
    <scope>NUCLEOTIDE SEQUENCE [LARGE SCALE GENOMIC DNA]</scope>
    <source>
        <strain evidence="6 7">WH 0003</strain>
    </source>
</reference>
<feature type="transmembrane region" description="Helical" evidence="5">
    <location>
        <begin position="45"/>
        <end position="69"/>
    </location>
</feature>
<keyword evidence="4 5" id="KW-0472">Membrane</keyword>
<dbReference type="PATRIC" id="fig|423471.3.peg.129"/>
<feature type="transmembrane region" description="Helical" evidence="5">
    <location>
        <begin position="299"/>
        <end position="318"/>
    </location>
</feature>
<evidence type="ECO:0000256" key="2">
    <source>
        <dbReference type="ARBA" id="ARBA00022692"/>
    </source>
</evidence>
<evidence type="ECO:0000256" key="5">
    <source>
        <dbReference type="RuleBase" id="RU363041"/>
    </source>
</evidence>
<feature type="transmembrane region" description="Helical" evidence="5">
    <location>
        <begin position="12"/>
        <end position="33"/>
    </location>
</feature>
<evidence type="ECO:0000313" key="6">
    <source>
        <dbReference type="EMBL" id="EHJ15187.1"/>
    </source>
</evidence>
<protein>
    <recommendedName>
        <fullName evidence="5">Probable membrane transporter protein</fullName>
    </recommendedName>
</protein>
<sequence length="330" mass="35959">MPLSLLSKKTIILIIAVITWIVWLTFLGIEGAFSHLINYWKIALTMLFGSMIAGGTSIGGGAVAFPVFTKVLHISPHDAKIFSLAIQSVGMTAAALTIYLSKIPVEWRVIPWASLGGIFGIFLGLDCLSPLLPPDILKISFTVMLTTFSVTLFILNQNHKRKKKSISIWGKSEKNACFLAGLVGGIMSGLVGNGIDIVVFSVMVLVWHLSEKVATPTSVILMAINALVGLFFQVSLFEDFPTNVQDYWLAAIPIVVIGAPLGTILCSKLNHSTIANSLIFLILMEMISSFLIIPLRPAIILAAILSILLFSGLNYWLYNLPMLRLSQTKN</sequence>
<dbReference type="EMBL" id="AESD01000023">
    <property type="protein sequence ID" value="EHJ15187.1"/>
    <property type="molecule type" value="Genomic_DNA"/>
</dbReference>
<keyword evidence="5" id="KW-1003">Cell membrane</keyword>
<feature type="transmembrane region" description="Helical" evidence="5">
    <location>
        <begin position="112"/>
        <end position="131"/>
    </location>
</feature>
<accession>G5IXY7</accession>
<evidence type="ECO:0000256" key="1">
    <source>
        <dbReference type="ARBA" id="ARBA00004141"/>
    </source>
</evidence>
<evidence type="ECO:0000313" key="7">
    <source>
        <dbReference type="Proteomes" id="UP000003477"/>
    </source>
</evidence>
<comment type="similarity">
    <text evidence="5">Belongs to the 4-toluene sulfonate uptake permease (TSUP) (TC 2.A.102) family.</text>
</comment>